<gene>
    <name evidence="2" type="ORF">H3N35_16020</name>
</gene>
<accession>A0ABY7V899</accession>
<dbReference type="Proteomes" id="UP001215231">
    <property type="component" value="Chromosome"/>
</dbReference>
<sequence length="47" mass="5183">MLILLLAPGYMQDNKSSLLPGNTNNTGNNSSIPASIRDDYQKARYLL</sequence>
<keyword evidence="3" id="KW-1185">Reference proteome</keyword>
<protein>
    <submittedName>
        <fullName evidence="2">Uncharacterized protein</fullName>
    </submittedName>
</protein>
<evidence type="ECO:0000313" key="2">
    <source>
        <dbReference type="EMBL" id="WDE09823.1"/>
    </source>
</evidence>
<feature type="compositionally biased region" description="Low complexity" evidence="1">
    <location>
        <begin position="21"/>
        <end position="31"/>
    </location>
</feature>
<evidence type="ECO:0000313" key="3">
    <source>
        <dbReference type="Proteomes" id="UP001215231"/>
    </source>
</evidence>
<dbReference type="EMBL" id="CP059693">
    <property type="protein sequence ID" value="WDE09823.1"/>
    <property type="molecule type" value="Genomic_DNA"/>
</dbReference>
<organism evidence="2 3">
    <name type="scientific">Thalassomonas haliotis</name>
    <dbReference type="NCBI Taxonomy" id="485448"/>
    <lineage>
        <taxon>Bacteria</taxon>
        <taxon>Pseudomonadati</taxon>
        <taxon>Pseudomonadota</taxon>
        <taxon>Gammaproteobacteria</taxon>
        <taxon>Alteromonadales</taxon>
        <taxon>Colwelliaceae</taxon>
        <taxon>Thalassomonas</taxon>
    </lineage>
</organism>
<evidence type="ECO:0000256" key="1">
    <source>
        <dbReference type="SAM" id="MobiDB-lite"/>
    </source>
</evidence>
<name>A0ABY7V899_9GAMM</name>
<feature type="region of interest" description="Disordered" evidence="1">
    <location>
        <begin position="15"/>
        <end position="34"/>
    </location>
</feature>
<reference evidence="2 3" key="1">
    <citation type="journal article" date="2022" name="Mar. Drugs">
        <title>Bioassay-Guided Fractionation Leads to the Detection of Cholic Acid Generated by the Rare Thalassomonas sp.</title>
        <authorList>
            <person name="Pheiffer F."/>
            <person name="Schneider Y.K."/>
            <person name="Hansen E.H."/>
            <person name="Andersen J.H."/>
            <person name="Isaksson J."/>
            <person name="Busche T."/>
            <person name="R C."/>
            <person name="Kalinowski J."/>
            <person name="Zyl L.V."/>
            <person name="Trindade M."/>
        </authorList>
    </citation>
    <scope>NUCLEOTIDE SEQUENCE [LARGE SCALE GENOMIC DNA]</scope>
    <source>
        <strain evidence="2 3">A5K-61T</strain>
    </source>
</reference>
<dbReference type="RefSeq" id="WP_274049819.1">
    <property type="nucleotide sequence ID" value="NZ_CP059693.1"/>
</dbReference>
<proteinExistence type="predicted"/>